<name>A0A3A1VJS8_9BACL</name>
<dbReference type="EMBL" id="QXQA01000001">
    <property type="protein sequence ID" value="RIX60584.1"/>
    <property type="molecule type" value="Genomic_DNA"/>
</dbReference>
<dbReference type="Pfam" id="PF00589">
    <property type="entry name" value="Phage_integrase"/>
    <property type="match status" value="1"/>
</dbReference>
<keyword evidence="9" id="KW-1185">Reference proteome</keyword>
<evidence type="ECO:0000256" key="1">
    <source>
        <dbReference type="ARBA" id="ARBA00008857"/>
    </source>
</evidence>
<evidence type="ECO:0000256" key="5">
    <source>
        <dbReference type="PROSITE-ProRule" id="PRU01248"/>
    </source>
</evidence>
<dbReference type="GO" id="GO:0015074">
    <property type="term" value="P:DNA integration"/>
    <property type="evidence" value="ECO:0007669"/>
    <property type="project" value="UniProtKB-KW"/>
</dbReference>
<organism evidence="8 9">
    <name type="scientific">Paenibacillus nanensis</name>
    <dbReference type="NCBI Taxonomy" id="393251"/>
    <lineage>
        <taxon>Bacteria</taxon>
        <taxon>Bacillati</taxon>
        <taxon>Bacillota</taxon>
        <taxon>Bacilli</taxon>
        <taxon>Bacillales</taxon>
        <taxon>Paenibacillaceae</taxon>
        <taxon>Paenibacillus</taxon>
    </lineage>
</organism>
<dbReference type="PANTHER" id="PTHR30349:SF41">
    <property type="entry name" value="INTEGRASE_RECOMBINASE PROTEIN MJ0367-RELATED"/>
    <property type="match status" value="1"/>
</dbReference>
<feature type="domain" description="Tyr recombinase" evidence="6">
    <location>
        <begin position="165"/>
        <end position="363"/>
    </location>
</feature>
<dbReference type="GO" id="GO:0003677">
    <property type="term" value="F:DNA binding"/>
    <property type="evidence" value="ECO:0007669"/>
    <property type="project" value="UniProtKB-UniRule"/>
</dbReference>
<accession>A0A3A1VJS8</accession>
<dbReference type="AlphaFoldDB" id="A0A3A1VJS8"/>
<dbReference type="Proteomes" id="UP000266482">
    <property type="component" value="Unassembled WGS sequence"/>
</dbReference>
<dbReference type="OrthoDB" id="9803188at2"/>
<dbReference type="Pfam" id="PF14659">
    <property type="entry name" value="Phage_int_SAM_3"/>
    <property type="match status" value="1"/>
</dbReference>
<reference evidence="8 9" key="1">
    <citation type="submission" date="2018-09" db="EMBL/GenBank/DDBJ databases">
        <title>Paenibacillus aracenensis nov. sp. isolated from a cave in southern Spain.</title>
        <authorList>
            <person name="Jurado V."/>
            <person name="Gutierrez-Patricio S."/>
            <person name="Gonzalez-Pimentel J.L."/>
            <person name="Miller A.Z."/>
            <person name="Laiz L."/>
            <person name="Saiz-Jimenez C."/>
        </authorList>
    </citation>
    <scope>NUCLEOTIDE SEQUENCE [LARGE SCALE GENOMIC DNA]</scope>
    <source>
        <strain evidence="8 9">DSM 22867</strain>
    </source>
</reference>
<evidence type="ECO:0000259" key="7">
    <source>
        <dbReference type="PROSITE" id="PS51900"/>
    </source>
</evidence>
<evidence type="ECO:0000313" key="8">
    <source>
        <dbReference type="EMBL" id="RIX60584.1"/>
    </source>
</evidence>
<dbReference type="InterPro" id="IPR013762">
    <property type="entry name" value="Integrase-like_cat_sf"/>
</dbReference>
<sequence>MKGIRITKSGKYQVTFDQGIINGVRHKSTKVFDTLGEAEKALTEFKYNKQRNLLVTVNNMSLVELLDYWMKKYVKYKCEETTRYGYNNIISKHIAPYFVDVELSKLQPMHVQDYYDHLMKVKGLSPNTVHKHHACIRKALDFGMKQQLVHRNVADAVELPKKEFFEGVSYSKEQLNELLQKVKGTKLEVPVYLASYLGLRREEISGLKWKNVDLEKRSISIVEVRTSAGKNVITKGPKTKESRRTIYIVDELLEVLLRQKVTQKRFKDILKSEYEDSDYVFTKDNGKPYRVNSVTEQFSKFLQQNNFPKIRLHDLRHSFASILYAEGLDLKAISEVLGHSNVGTTIKIYTHRFDIVHEKPAMAMSKALNLKNSNVV</sequence>
<keyword evidence="2" id="KW-0229">DNA integration</keyword>
<dbReference type="InterPro" id="IPR002104">
    <property type="entry name" value="Integrase_catalytic"/>
</dbReference>
<dbReference type="InterPro" id="IPR044068">
    <property type="entry name" value="CB"/>
</dbReference>
<feature type="domain" description="Core-binding (CB)" evidence="7">
    <location>
        <begin position="60"/>
        <end position="144"/>
    </location>
</feature>
<keyword evidence="3 5" id="KW-0238">DNA-binding</keyword>
<dbReference type="GO" id="GO:0006310">
    <property type="term" value="P:DNA recombination"/>
    <property type="evidence" value="ECO:0007669"/>
    <property type="project" value="UniProtKB-KW"/>
</dbReference>
<dbReference type="InterPro" id="IPR004107">
    <property type="entry name" value="Integrase_SAM-like_N"/>
</dbReference>
<dbReference type="InterPro" id="IPR050090">
    <property type="entry name" value="Tyrosine_recombinase_XerCD"/>
</dbReference>
<gene>
    <name evidence="8" type="ORF">D3P08_00080</name>
</gene>
<keyword evidence="4" id="KW-0233">DNA recombination</keyword>
<dbReference type="PANTHER" id="PTHR30349">
    <property type="entry name" value="PHAGE INTEGRASE-RELATED"/>
    <property type="match status" value="1"/>
</dbReference>
<dbReference type="InterPro" id="IPR010998">
    <property type="entry name" value="Integrase_recombinase_N"/>
</dbReference>
<dbReference type="Gene3D" id="1.10.443.10">
    <property type="entry name" value="Intergrase catalytic core"/>
    <property type="match status" value="1"/>
</dbReference>
<evidence type="ECO:0000256" key="3">
    <source>
        <dbReference type="ARBA" id="ARBA00023125"/>
    </source>
</evidence>
<evidence type="ECO:0000259" key="6">
    <source>
        <dbReference type="PROSITE" id="PS51898"/>
    </source>
</evidence>
<proteinExistence type="inferred from homology"/>
<evidence type="ECO:0000256" key="4">
    <source>
        <dbReference type="ARBA" id="ARBA00023172"/>
    </source>
</evidence>
<dbReference type="Gene3D" id="1.10.150.130">
    <property type="match status" value="1"/>
</dbReference>
<dbReference type="CDD" id="cd01189">
    <property type="entry name" value="INT_ICEBs1_C_like"/>
    <property type="match status" value="1"/>
</dbReference>
<comment type="caution">
    <text evidence="8">The sequence shown here is derived from an EMBL/GenBank/DDBJ whole genome shotgun (WGS) entry which is preliminary data.</text>
</comment>
<evidence type="ECO:0000313" key="9">
    <source>
        <dbReference type="Proteomes" id="UP000266482"/>
    </source>
</evidence>
<dbReference type="PROSITE" id="PS51900">
    <property type="entry name" value="CB"/>
    <property type="match status" value="1"/>
</dbReference>
<dbReference type="SUPFAM" id="SSF56349">
    <property type="entry name" value="DNA breaking-rejoining enzymes"/>
    <property type="match status" value="1"/>
</dbReference>
<protein>
    <submittedName>
        <fullName evidence="8">Site-specific integrase</fullName>
    </submittedName>
</protein>
<dbReference type="InterPro" id="IPR011010">
    <property type="entry name" value="DNA_brk_join_enz"/>
</dbReference>
<evidence type="ECO:0000256" key="2">
    <source>
        <dbReference type="ARBA" id="ARBA00022908"/>
    </source>
</evidence>
<comment type="similarity">
    <text evidence="1">Belongs to the 'phage' integrase family.</text>
</comment>
<dbReference type="PROSITE" id="PS51898">
    <property type="entry name" value="TYR_RECOMBINASE"/>
    <property type="match status" value="1"/>
</dbReference>